<keyword evidence="3" id="KW-1185">Reference proteome</keyword>
<gene>
    <name evidence="2" type="ORF">DPX16_3709</name>
</gene>
<dbReference type="EMBL" id="RJVU01033795">
    <property type="protein sequence ID" value="ROL47970.1"/>
    <property type="molecule type" value="Genomic_DNA"/>
</dbReference>
<dbReference type="AlphaFoldDB" id="A0A3N0YPU0"/>
<reference evidence="2 3" key="1">
    <citation type="submission" date="2018-10" db="EMBL/GenBank/DDBJ databases">
        <title>Genome assembly for a Yunnan-Guizhou Plateau 3E fish, Anabarilius grahami (Regan), and its evolutionary and genetic applications.</title>
        <authorList>
            <person name="Jiang W."/>
        </authorList>
    </citation>
    <scope>NUCLEOTIDE SEQUENCE [LARGE SCALE GENOMIC DNA]</scope>
    <source>
        <strain evidence="2">AG-KIZ</strain>
        <tissue evidence="2">Muscle</tissue>
    </source>
</reference>
<sequence length="193" mass="21337">MYSQLRVLTSHCPRNNNGSPYGCGVYASARALYQGDTIPSSMGPTSTPHPPPERDFNQRGHCSSAEETHLTSSCPEQFCNFLLLLFFYCTFYKLLVQLPEDWSPVIQPATPAGTFPYWDNVPIDPGLAGVTGRRLCQGNKQESKELSIAQQNNTDLEVISHVVGLWDKSQDNPGLSRPLHGRAPEALTKAYLP</sequence>
<accession>A0A3N0YPU0</accession>
<feature type="compositionally biased region" description="Basic and acidic residues" evidence="1">
    <location>
        <begin position="51"/>
        <end position="60"/>
    </location>
</feature>
<protein>
    <submittedName>
        <fullName evidence="2">Uncharacterized protein</fullName>
    </submittedName>
</protein>
<evidence type="ECO:0000313" key="2">
    <source>
        <dbReference type="EMBL" id="ROL47970.1"/>
    </source>
</evidence>
<evidence type="ECO:0000256" key="1">
    <source>
        <dbReference type="SAM" id="MobiDB-lite"/>
    </source>
</evidence>
<dbReference type="Proteomes" id="UP000281406">
    <property type="component" value="Unassembled WGS sequence"/>
</dbReference>
<evidence type="ECO:0000313" key="3">
    <source>
        <dbReference type="Proteomes" id="UP000281406"/>
    </source>
</evidence>
<organism evidence="2 3">
    <name type="scientific">Anabarilius grahami</name>
    <name type="common">Kanglang fish</name>
    <name type="synonym">Barilius grahami</name>
    <dbReference type="NCBI Taxonomy" id="495550"/>
    <lineage>
        <taxon>Eukaryota</taxon>
        <taxon>Metazoa</taxon>
        <taxon>Chordata</taxon>
        <taxon>Craniata</taxon>
        <taxon>Vertebrata</taxon>
        <taxon>Euteleostomi</taxon>
        <taxon>Actinopterygii</taxon>
        <taxon>Neopterygii</taxon>
        <taxon>Teleostei</taxon>
        <taxon>Ostariophysi</taxon>
        <taxon>Cypriniformes</taxon>
        <taxon>Xenocyprididae</taxon>
        <taxon>Xenocypridinae</taxon>
        <taxon>Xenocypridinae incertae sedis</taxon>
        <taxon>Anabarilius</taxon>
    </lineage>
</organism>
<name>A0A3N0YPU0_ANAGA</name>
<proteinExistence type="predicted"/>
<feature type="region of interest" description="Disordered" evidence="1">
    <location>
        <begin position="38"/>
        <end position="60"/>
    </location>
</feature>
<comment type="caution">
    <text evidence="2">The sequence shown here is derived from an EMBL/GenBank/DDBJ whole genome shotgun (WGS) entry which is preliminary data.</text>
</comment>